<evidence type="ECO:0000313" key="3">
    <source>
        <dbReference type="Proteomes" id="UP000182471"/>
    </source>
</evidence>
<evidence type="ECO:0000256" key="1">
    <source>
        <dbReference type="SAM" id="Phobius"/>
    </source>
</evidence>
<keyword evidence="1" id="KW-1133">Transmembrane helix</keyword>
<feature type="transmembrane region" description="Helical" evidence="1">
    <location>
        <begin position="355"/>
        <end position="372"/>
    </location>
</feature>
<dbReference type="EMBL" id="FOGW01000012">
    <property type="protein sequence ID" value="SER86772.1"/>
    <property type="molecule type" value="Genomic_DNA"/>
</dbReference>
<gene>
    <name evidence="2" type="ORF">SAMN02910429_01308</name>
</gene>
<sequence>MIKSKMKYIRSIHILIAFIIAVMLFMEASAINQRNNIGNVKNRIDYSYEDMPLSPEQVSNNLKSLKKTELPKYTFWGDSGYKSVKVEGIETTNNQKVIYFCGNSKNIVNSDVELYKDDNNCCILGKKTAFDLLGTFNAKGIKLQINGVEYIVSDVAKDVDEGIFAEVNEKSKEAKEQVLKYGTAYKPYAISVEEGTQADMISFSMEKERYMYERLYFYADSLIKMVVLLQMLLLILFICKYKKIQIIRLCKWLNHKGYKLIQKTPIREWDVFDKTPDFNGWYIKIVTVLIVIVCLITFRSIIIPRDFLPTQWSDFVFFKELAWQEIVTWKHFELISKLDNQYQIIEAFKSCMYDLKYVFIMMFVLVGTKIITR</sequence>
<dbReference type="AlphaFoldDB" id="A0A1H9SP49"/>
<dbReference type="Proteomes" id="UP000182471">
    <property type="component" value="Unassembled WGS sequence"/>
</dbReference>
<keyword evidence="1" id="KW-0472">Membrane</keyword>
<dbReference type="RefSeq" id="WP_074730633.1">
    <property type="nucleotide sequence ID" value="NZ_FOGW01000012.1"/>
</dbReference>
<reference evidence="3" key="1">
    <citation type="submission" date="2016-10" db="EMBL/GenBank/DDBJ databases">
        <authorList>
            <person name="Varghese N."/>
            <person name="Submissions S."/>
        </authorList>
    </citation>
    <scope>NUCLEOTIDE SEQUENCE [LARGE SCALE GENOMIC DNA]</scope>
    <source>
        <strain evidence="3">S1b</strain>
    </source>
</reference>
<organism evidence="2 3">
    <name type="scientific">Lachnobacterium bovis</name>
    <dbReference type="NCBI Taxonomy" id="140626"/>
    <lineage>
        <taxon>Bacteria</taxon>
        <taxon>Bacillati</taxon>
        <taxon>Bacillota</taxon>
        <taxon>Clostridia</taxon>
        <taxon>Lachnospirales</taxon>
        <taxon>Lachnospiraceae</taxon>
        <taxon>Lachnobacterium</taxon>
    </lineage>
</organism>
<feature type="transmembrane region" description="Helical" evidence="1">
    <location>
        <begin position="281"/>
        <end position="302"/>
    </location>
</feature>
<accession>A0A1H9SP49</accession>
<proteinExistence type="predicted"/>
<feature type="transmembrane region" description="Helical" evidence="1">
    <location>
        <begin position="215"/>
        <end position="239"/>
    </location>
</feature>
<keyword evidence="3" id="KW-1185">Reference proteome</keyword>
<evidence type="ECO:0000313" key="2">
    <source>
        <dbReference type="EMBL" id="SER86772.1"/>
    </source>
</evidence>
<protein>
    <submittedName>
        <fullName evidence="2">Uncharacterized protein</fullName>
    </submittedName>
</protein>
<name>A0A1H9SP49_9FIRM</name>
<keyword evidence="1" id="KW-0812">Transmembrane</keyword>